<reference evidence="2" key="1">
    <citation type="submission" date="2023-07" db="EMBL/GenBank/DDBJ databases">
        <authorList>
            <consortium name="AG Swart"/>
            <person name="Singh M."/>
            <person name="Singh A."/>
            <person name="Seah K."/>
            <person name="Emmerich C."/>
        </authorList>
    </citation>
    <scope>NUCLEOTIDE SEQUENCE</scope>
    <source>
        <strain evidence="2">DP1</strain>
    </source>
</reference>
<dbReference type="EMBL" id="CAMPGE010016055">
    <property type="protein sequence ID" value="CAI2374634.1"/>
    <property type="molecule type" value="Genomic_DNA"/>
</dbReference>
<evidence type="ECO:0000313" key="3">
    <source>
        <dbReference type="Proteomes" id="UP001295684"/>
    </source>
</evidence>
<proteinExistence type="predicted"/>
<evidence type="ECO:0000313" key="2">
    <source>
        <dbReference type="EMBL" id="CAI2374634.1"/>
    </source>
</evidence>
<gene>
    <name evidence="2" type="ORF">ECRASSUSDP1_LOCUS15991</name>
</gene>
<feature type="region of interest" description="Disordered" evidence="1">
    <location>
        <begin position="129"/>
        <end position="153"/>
    </location>
</feature>
<feature type="compositionally biased region" description="Polar residues" evidence="1">
    <location>
        <begin position="277"/>
        <end position="293"/>
    </location>
</feature>
<feature type="compositionally biased region" description="Basic and acidic residues" evidence="1">
    <location>
        <begin position="218"/>
        <end position="227"/>
    </location>
</feature>
<keyword evidence="3" id="KW-1185">Reference proteome</keyword>
<dbReference type="AlphaFoldDB" id="A0AAD1XL57"/>
<feature type="compositionally biased region" description="Polar residues" evidence="1">
    <location>
        <begin position="129"/>
        <end position="142"/>
    </location>
</feature>
<feature type="region of interest" description="Disordered" evidence="1">
    <location>
        <begin position="264"/>
        <end position="299"/>
    </location>
</feature>
<organism evidence="2 3">
    <name type="scientific">Euplotes crassus</name>
    <dbReference type="NCBI Taxonomy" id="5936"/>
    <lineage>
        <taxon>Eukaryota</taxon>
        <taxon>Sar</taxon>
        <taxon>Alveolata</taxon>
        <taxon>Ciliophora</taxon>
        <taxon>Intramacronucleata</taxon>
        <taxon>Spirotrichea</taxon>
        <taxon>Hypotrichia</taxon>
        <taxon>Euplotida</taxon>
        <taxon>Euplotidae</taxon>
        <taxon>Moneuplotes</taxon>
    </lineage>
</organism>
<evidence type="ECO:0000256" key="1">
    <source>
        <dbReference type="SAM" id="MobiDB-lite"/>
    </source>
</evidence>
<comment type="caution">
    <text evidence="2">The sequence shown here is derived from an EMBL/GenBank/DDBJ whole genome shotgun (WGS) entry which is preliminary data.</text>
</comment>
<sequence>MEKLNPKQRSLYDFGRKPCKVLYRPQVYDNTILNKLYSEKASKDEGLQASIRWYKERFQFKPTINKNIKIQANRNFEQTEASFGANLKEENSEGSSLFGINNKLAKTSEKRSRLKSPQLRIRSQLQDPARFRQSQGRFASNSRPERAKSCRRRRNQVKTIDVNLLNDSTLNDCVLKSNPKILLSECFDRFNKLKLTRIKRMKKARLHRRHHKKKSMHPPKDFVFRDDPYKPKKKIKKYRKKVFVLNYKHNQYFNFNGSVKDLSRKYKSRSRGRNDGMSPSESSRPWSPQTRVIQHTELL</sequence>
<name>A0AAD1XL57_EUPCR</name>
<protein>
    <submittedName>
        <fullName evidence="2">Uncharacterized protein</fullName>
    </submittedName>
</protein>
<feature type="compositionally biased region" description="Basic residues" evidence="1">
    <location>
        <begin position="201"/>
        <end position="217"/>
    </location>
</feature>
<dbReference type="Proteomes" id="UP001295684">
    <property type="component" value="Unassembled WGS sequence"/>
</dbReference>
<accession>A0AAD1XL57</accession>
<feature type="region of interest" description="Disordered" evidence="1">
    <location>
        <begin position="201"/>
        <end position="227"/>
    </location>
</feature>